<sequence>MSDSYLDRFLKAVEVSDHAVFTGPDDRSRRHLVQYHDDQFDPPLLLDFTEKDFDDAVRATGRNARSVWPDDPEPEAGIKLMLVHLYESMSKEEHPRRRIFISEGQLWAE</sequence>
<reference evidence="1 2" key="1">
    <citation type="submission" date="2019-06" db="EMBL/GenBank/DDBJ databases">
        <title>Sequencing the genomes of 1000 actinobacteria strains.</title>
        <authorList>
            <person name="Klenk H.-P."/>
        </authorList>
    </citation>
    <scope>NUCLEOTIDE SEQUENCE [LARGE SCALE GENOMIC DNA]</scope>
    <source>
        <strain evidence="1 2">DSM 45511</strain>
    </source>
</reference>
<dbReference type="AlphaFoldDB" id="A0A543FNU3"/>
<gene>
    <name evidence="1" type="ORF">FB388_6936</name>
</gene>
<keyword evidence="2" id="KW-1185">Reference proteome</keyword>
<dbReference type="EMBL" id="VFPH01000003">
    <property type="protein sequence ID" value="TQM35502.1"/>
    <property type="molecule type" value="Genomic_DNA"/>
</dbReference>
<evidence type="ECO:0000313" key="2">
    <source>
        <dbReference type="Proteomes" id="UP000319818"/>
    </source>
</evidence>
<organism evidence="1 2">
    <name type="scientific">Pseudonocardia cypriaca</name>
    <dbReference type="NCBI Taxonomy" id="882449"/>
    <lineage>
        <taxon>Bacteria</taxon>
        <taxon>Bacillati</taxon>
        <taxon>Actinomycetota</taxon>
        <taxon>Actinomycetes</taxon>
        <taxon>Pseudonocardiales</taxon>
        <taxon>Pseudonocardiaceae</taxon>
        <taxon>Pseudonocardia</taxon>
    </lineage>
</organism>
<name>A0A543FNU3_9PSEU</name>
<proteinExistence type="predicted"/>
<protein>
    <submittedName>
        <fullName evidence="1">Uncharacterized protein</fullName>
    </submittedName>
</protein>
<evidence type="ECO:0000313" key="1">
    <source>
        <dbReference type="EMBL" id="TQM35502.1"/>
    </source>
</evidence>
<comment type="caution">
    <text evidence="1">The sequence shown here is derived from an EMBL/GenBank/DDBJ whole genome shotgun (WGS) entry which is preliminary data.</text>
</comment>
<accession>A0A543FNU3</accession>
<dbReference type="Proteomes" id="UP000319818">
    <property type="component" value="Unassembled WGS sequence"/>
</dbReference>